<dbReference type="GO" id="GO:0050660">
    <property type="term" value="F:flavin adenine dinucleotide binding"/>
    <property type="evidence" value="ECO:0007669"/>
    <property type="project" value="InterPro"/>
</dbReference>
<keyword evidence="3" id="KW-0285">Flavoprotein</keyword>
<dbReference type="Proteomes" id="UP000299102">
    <property type="component" value="Unassembled WGS sequence"/>
</dbReference>
<dbReference type="Pfam" id="PF00732">
    <property type="entry name" value="GMC_oxred_N"/>
    <property type="match status" value="1"/>
</dbReference>
<evidence type="ECO:0000256" key="1">
    <source>
        <dbReference type="ARBA" id="ARBA00010790"/>
    </source>
</evidence>
<dbReference type="SUPFAM" id="SSF51905">
    <property type="entry name" value="FAD/NAD(P)-binding domain"/>
    <property type="match status" value="1"/>
</dbReference>
<dbReference type="InterPro" id="IPR012132">
    <property type="entry name" value="GMC_OxRdtase"/>
</dbReference>
<dbReference type="Pfam" id="PF05199">
    <property type="entry name" value="GMC_oxred_C"/>
    <property type="match status" value="1"/>
</dbReference>
<dbReference type="Gene3D" id="3.30.560.10">
    <property type="entry name" value="Glucose Oxidase, domain 3"/>
    <property type="match status" value="1"/>
</dbReference>
<feature type="domain" description="Glucose-methanol-choline oxidoreductase N-terminal" evidence="4">
    <location>
        <begin position="361"/>
        <end position="375"/>
    </location>
</feature>
<dbReference type="PANTHER" id="PTHR11552:SF158">
    <property type="entry name" value="GH23626P-RELATED"/>
    <property type="match status" value="1"/>
</dbReference>
<dbReference type="SUPFAM" id="SSF54373">
    <property type="entry name" value="FAD-linked reductases, C-terminal domain"/>
    <property type="match status" value="1"/>
</dbReference>
<feature type="binding site" evidence="3">
    <location>
        <position position="324"/>
    </location>
    <ligand>
        <name>FAD</name>
        <dbReference type="ChEBI" id="CHEBI:57692"/>
    </ligand>
</feature>
<dbReference type="AlphaFoldDB" id="A0A4C1ZMV0"/>
<dbReference type="EMBL" id="BGZK01001890">
    <property type="protein sequence ID" value="GBP87855.1"/>
    <property type="molecule type" value="Genomic_DNA"/>
</dbReference>
<protein>
    <submittedName>
        <fullName evidence="5">Glucose dehydrogenase</fullName>
    </submittedName>
</protein>
<evidence type="ECO:0000256" key="3">
    <source>
        <dbReference type="PIRSR" id="PIRSR000137-2"/>
    </source>
</evidence>
<feature type="active site" description="Proton donor" evidence="2">
    <location>
        <position position="603"/>
    </location>
</feature>
<keyword evidence="3" id="KW-0274">FAD</keyword>
<keyword evidence="6" id="KW-1185">Reference proteome</keyword>
<evidence type="ECO:0000313" key="6">
    <source>
        <dbReference type="Proteomes" id="UP000299102"/>
    </source>
</evidence>
<comment type="caution">
    <text evidence="5">The sequence shown here is derived from an EMBL/GenBank/DDBJ whole genome shotgun (WGS) entry which is preliminary data.</text>
</comment>
<sequence length="674" mass="76459">MIYIKSYARVEEDWSGLIRALQFLYRSSNACVRTNGAYTDWFDIRIDVGQRNSRPALGQRDGLMIRAPQSIYTDIYPVSSLLNFLDEGTRQLNSEPPDQPVLLREYDFIIVGAGTAGCVVANRLTEMPDWKVLLIEAGQTENYVMDIPLIANYLQFTDANWRYRTKPSEKYCAGFENGRCHWPRGKVMGGSSVLNYMIYTRGAPDDYNNWKAMGNEGWGWDDVLPYFKKIENFNIPKFNNTDYHGYDGYLNIEHAPYRTSKSKAWIKAAQEYGFTYGDYNGENPSGVSYLQVSMKNGTRHSSNRAYLHPIRGRKNLHIAKASFVTKLIFDNSNTQVIGVELERRNIKYKILAKKDVILSAGAINTPQLLMLSGIGPRDHLESLNIPVIQNLQVGYNLMDHIAAGGVQYFVIPQNTSIRTDYILSHLDIVFKWMRTHKGPLSIPGGCEALIFLNLEDKFNPKSWPDLELLFISGGLNTDPMLRRNFGFDEQIFTRTYGPLGNLDLFMVFPMLMRPKSKGRIILRSRNPKVHPELIPNYFEYPEDLQKIVEGIKVSMALARQPSLQKLGTKMYDVPIQECLERGPFGSDEYFACQAQMFTFTIYHQSGTCKMGPISDPTAVVDPRLRVHGISGLRIVDASIIPEIPSSHTNAPVYMIGERAPTSSKKIGVIHDVVD</sequence>
<accession>A0A4C1ZMV0</accession>
<reference evidence="5 6" key="1">
    <citation type="journal article" date="2019" name="Commun. Biol.">
        <title>The bagworm genome reveals a unique fibroin gene that provides high tensile strength.</title>
        <authorList>
            <person name="Kono N."/>
            <person name="Nakamura H."/>
            <person name="Ohtoshi R."/>
            <person name="Tomita M."/>
            <person name="Numata K."/>
            <person name="Arakawa K."/>
        </authorList>
    </citation>
    <scope>NUCLEOTIDE SEQUENCE [LARGE SCALE GENOMIC DNA]</scope>
</reference>
<comment type="cofactor">
    <cofactor evidence="3">
        <name>FAD</name>
        <dbReference type="ChEBI" id="CHEBI:57692"/>
    </cofactor>
</comment>
<dbReference type="InterPro" id="IPR000172">
    <property type="entry name" value="GMC_OxRdtase_N"/>
</dbReference>
<dbReference type="PROSITE" id="PS00624">
    <property type="entry name" value="GMC_OXRED_2"/>
    <property type="match status" value="1"/>
</dbReference>
<dbReference type="Gene3D" id="3.50.50.60">
    <property type="entry name" value="FAD/NAD(P)-binding domain"/>
    <property type="match status" value="1"/>
</dbReference>
<evidence type="ECO:0000256" key="2">
    <source>
        <dbReference type="PIRSR" id="PIRSR000137-1"/>
    </source>
</evidence>
<name>A0A4C1ZMV0_EUMVA</name>
<evidence type="ECO:0000313" key="5">
    <source>
        <dbReference type="EMBL" id="GBP87855.1"/>
    </source>
</evidence>
<feature type="active site" description="Proton acceptor" evidence="2">
    <location>
        <position position="647"/>
    </location>
</feature>
<dbReference type="InterPro" id="IPR007867">
    <property type="entry name" value="GMC_OxRtase_C"/>
</dbReference>
<comment type="similarity">
    <text evidence="1">Belongs to the GMC oxidoreductase family.</text>
</comment>
<dbReference type="InterPro" id="IPR036188">
    <property type="entry name" value="FAD/NAD-bd_sf"/>
</dbReference>
<feature type="binding site" evidence="3">
    <location>
        <position position="187"/>
    </location>
    <ligand>
        <name>FAD</name>
        <dbReference type="ChEBI" id="CHEBI:57692"/>
    </ligand>
</feature>
<dbReference type="OrthoDB" id="269227at2759"/>
<dbReference type="PIRSF" id="PIRSF000137">
    <property type="entry name" value="Alcohol_oxidase"/>
    <property type="match status" value="1"/>
</dbReference>
<dbReference type="PANTHER" id="PTHR11552">
    <property type="entry name" value="GLUCOSE-METHANOL-CHOLINE GMC OXIDOREDUCTASE"/>
    <property type="match status" value="1"/>
</dbReference>
<gene>
    <name evidence="5" type="primary">Gld</name>
    <name evidence="5" type="ORF">EVAR_64430_1</name>
</gene>
<proteinExistence type="inferred from homology"/>
<dbReference type="GO" id="GO:0016614">
    <property type="term" value="F:oxidoreductase activity, acting on CH-OH group of donors"/>
    <property type="evidence" value="ECO:0007669"/>
    <property type="project" value="InterPro"/>
</dbReference>
<evidence type="ECO:0000259" key="4">
    <source>
        <dbReference type="PROSITE" id="PS00624"/>
    </source>
</evidence>
<organism evidence="5 6">
    <name type="scientific">Eumeta variegata</name>
    <name type="common">Bagworm moth</name>
    <name type="synonym">Eumeta japonica</name>
    <dbReference type="NCBI Taxonomy" id="151549"/>
    <lineage>
        <taxon>Eukaryota</taxon>
        <taxon>Metazoa</taxon>
        <taxon>Ecdysozoa</taxon>
        <taxon>Arthropoda</taxon>
        <taxon>Hexapoda</taxon>
        <taxon>Insecta</taxon>
        <taxon>Pterygota</taxon>
        <taxon>Neoptera</taxon>
        <taxon>Endopterygota</taxon>
        <taxon>Lepidoptera</taxon>
        <taxon>Glossata</taxon>
        <taxon>Ditrysia</taxon>
        <taxon>Tineoidea</taxon>
        <taxon>Psychidae</taxon>
        <taxon>Oiketicinae</taxon>
        <taxon>Eumeta</taxon>
    </lineage>
</organism>
<dbReference type="STRING" id="151549.A0A4C1ZMV0"/>